<feature type="transmembrane region" description="Helical" evidence="6">
    <location>
        <begin position="51"/>
        <end position="75"/>
    </location>
</feature>
<dbReference type="SUPFAM" id="SSF81321">
    <property type="entry name" value="Family A G protein-coupled receptor-like"/>
    <property type="match status" value="1"/>
</dbReference>
<evidence type="ECO:0000259" key="7">
    <source>
        <dbReference type="PROSITE" id="PS50262"/>
    </source>
</evidence>
<feature type="transmembrane region" description="Helical" evidence="6">
    <location>
        <begin position="219"/>
        <end position="238"/>
    </location>
</feature>
<dbReference type="CDD" id="cd00637">
    <property type="entry name" value="7tm_classA_rhodopsin-like"/>
    <property type="match status" value="1"/>
</dbReference>
<feature type="region of interest" description="Disordered" evidence="5">
    <location>
        <begin position="384"/>
        <end position="404"/>
    </location>
</feature>
<evidence type="ECO:0000313" key="9">
    <source>
        <dbReference type="Proteomes" id="UP000031036"/>
    </source>
</evidence>
<dbReference type="PROSITE" id="PS50262">
    <property type="entry name" value="G_PROTEIN_RECEP_F1_2"/>
    <property type="match status" value="1"/>
</dbReference>
<feature type="domain" description="G-protein coupled receptors family 1 profile" evidence="7">
    <location>
        <begin position="69"/>
        <end position="291"/>
    </location>
</feature>
<dbReference type="Proteomes" id="UP000031036">
    <property type="component" value="Unassembled WGS sequence"/>
</dbReference>
<keyword evidence="3 6" id="KW-1133">Transmembrane helix</keyword>
<keyword evidence="9" id="KW-1185">Reference proteome</keyword>
<dbReference type="EMBL" id="JPKZ01001679">
    <property type="protein sequence ID" value="KHN80747.1"/>
    <property type="molecule type" value="Genomic_DNA"/>
</dbReference>
<dbReference type="InterPro" id="IPR017452">
    <property type="entry name" value="GPCR_Rhodpsn_7TM"/>
</dbReference>
<evidence type="ECO:0000313" key="8">
    <source>
        <dbReference type="EMBL" id="KHN80747.1"/>
    </source>
</evidence>
<feature type="transmembrane region" description="Helical" evidence="6">
    <location>
        <begin position="268"/>
        <end position="290"/>
    </location>
</feature>
<feature type="transmembrane region" description="Helical" evidence="6">
    <location>
        <begin position="172"/>
        <end position="192"/>
    </location>
</feature>
<name>A0A0B2VH08_TOXCA</name>
<evidence type="ECO:0000256" key="6">
    <source>
        <dbReference type="SAM" id="Phobius"/>
    </source>
</evidence>
<evidence type="ECO:0000256" key="2">
    <source>
        <dbReference type="ARBA" id="ARBA00022692"/>
    </source>
</evidence>
<dbReference type="FunFam" id="1.20.1070.10:FF:000478">
    <property type="entry name" value="DihydroCaffeic Acid Receptor"/>
    <property type="match status" value="1"/>
</dbReference>
<keyword evidence="4 6" id="KW-0472">Membrane</keyword>
<feature type="transmembrane region" description="Helical" evidence="6">
    <location>
        <begin position="129"/>
        <end position="151"/>
    </location>
</feature>
<feature type="transmembrane region" description="Helical" evidence="6">
    <location>
        <begin position="87"/>
        <end position="114"/>
    </location>
</feature>
<evidence type="ECO:0000256" key="5">
    <source>
        <dbReference type="SAM" id="MobiDB-lite"/>
    </source>
</evidence>
<comment type="subcellular location">
    <subcellularLocation>
        <location evidence="1">Membrane</location>
    </subcellularLocation>
</comment>
<reference evidence="8 9" key="1">
    <citation type="submission" date="2014-11" db="EMBL/GenBank/DDBJ databases">
        <title>Genetic blueprint of the zoonotic pathogen Toxocara canis.</title>
        <authorList>
            <person name="Zhu X.-Q."/>
            <person name="Korhonen P.K."/>
            <person name="Cai H."/>
            <person name="Young N.D."/>
            <person name="Nejsum P."/>
            <person name="von Samson-Himmelstjerna G."/>
            <person name="Boag P.R."/>
            <person name="Tan P."/>
            <person name="Li Q."/>
            <person name="Min J."/>
            <person name="Yang Y."/>
            <person name="Wang X."/>
            <person name="Fang X."/>
            <person name="Hall R.S."/>
            <person name="Hofmann A."/>
            <person name="Sternberg P.W."/>
            <person name="Jex A.R."/>
            <person name="Gasser R.B."/>
        </authorList>
    </citation>
    <scope>NUCLEOTIDE SEQUENCE [LARGE SCALE GENOMIC DNA]</scope>
    <source>
        <strain evidence="8">PN_DK_2014</strain>
    </source>
</reference>
<dbReference type="Gene3D" id="1.20.1070.10">
    <property type="entry name" value="Rhodopsin 7-helix transmembrane proteins"/>
    <property type="match status" value="1"/>
</dbReference>
<evidence type="ECO:0000256" key="3">
    <source>
        <dbReference type="ARBA" id="ARBA00022989"/>
    </source>
</evidence>
<protein>
    <recommendedName>
        <fullName evidence="7">G-protein coupled receptors family 1 profile domain-containing protein</fullName>
    </recommendedName>
</protein>
<evidence type="ECO:0000256" key="1">
    <source>
        <dbReference type="ARBA" id="ARBA00004370"/>
    </source>
</evidence>
<keyword evidence="2 6" id="KW-0812">Transmembrane</keyword>
<dbReference type="OMA" id="DQRSTFK"/>
<gene>
    <name evidence="8" type="ORF">Tcan_16697</name>
</gene>
<dbReference type="OrthoDB" id="5835578at2759"/>
<accession>A0A0B2VH08</accession>
<sequence>MAREIDIRVFDQTTRFEIVFSKRAQKHVIPNIVTSGHREHAPKVDIVYKVYFGWLQLPLAIIALTLTVFYIMAVYRAIKSRRVSRKCYVLLLNRAIGDLLCCVSALITVAYVLLVKNIRREIIGVIDSFFIGCFWSATVSYVALSLLKFFAVWKPFDYRQAITMRRCVKLCMMSWVIFALMVCYTLSATALVKIPVLQKWSGCRIETCLVIMYRSRNMLTAIVYVFTIVVFAFTVMFVQRAHKFARSFRTKNGDSANETRFRFPLWKLSLNVGTFAVLNLFYVIWAMFMLVQDQCFFQHYYAEMMRLLGLIRSTLILRIPLDAIISFLTDSQIRRGVLGCFGLHRQPTIQSGETILPGSSSAESGLPVSFVDSLSQRTVSVKGSLKFPSESPNNQRTHSVRTVA</sequence>
<comment type="caution">
    <text evidence="8">The sequence shown here is derived from an EMBL/GenBank/DDBJ whole genome shotgun (WGS) entry which is preliminary data.</text>
</comment>
<organism evidence="8 9">
    <name type="scientific">Toxocara canis</name>
    <name type="common">Canine roundworm</name>
    <dbReference type="NCBI Taxonomy" id="6265"/>
    <lineage>
        <taxon>Eukaryota</taxon>
        <taxon>Metazoa</taxon>
        <taxon>Ecdysozoa</taxon>
        <taxon>Nematoda</taxon>
        <taxon>Chromadorea</taxon>
        <taxon>Rhabditida</taxon>
        <taxon>Spirurina</taxon>
        <taxon>Ascaridomorpha</taxon>
        <taxon>Ascaridoidea</taxon>
        <taxon>Toxocaridae</taxon>
        <taxon>Toxocara</taxon>
    </lineage>
</organism>
<dbReference type="AlphaFoldDB" id="A0A0B2VH08"/>
<proteinExistence type="predicted"/>
<dbReference type="GO" id="GO:0016020">
    <property type="term" value="C:membrane"/>
    <property type="evidence" value="ECO:0007669"/>
    <property type="project" value="UniProtKB-SubCell"/>
</dbReference>
<evidence type="ECO:0000256" key="4">
    <source>
        <dbReference type="ARBA" id="ARBA00023136"/>
    </source>
</evidence>